<feature type="signal peptide" evidence="4">
    <location>
        <begin position="1"/>
        <end position="22"/>
    </location>
</feature>
<protein>
    <submittedName>
        <fullName evidence="6">Amino acid ABC transporter substrate-binding protein</fullName>
    </submittedName>
</protein>
<dbReference type="Gene3D" id="3.40.190.10">
    <property type="entry name" value="Periplasmic binding protein-like II"/>
    <property type="match status" value="2"/>
</dbReference>
<feature type="chain" id="PRO_5047018757" evidence="4">
    <location>
        <begin position="23"/>
        <end position="338"/>
    </location>
</feature>
<evidence type="ECO:0000256" key="1">
    <source>
        <dbReference type="ARBA" id="ARBA00010333"/>
    </source>
</evidence>
<evidence type="ECO:0000256" key="2">
    <source>
        <dbReference type="ARBA" id="ARBA00022448"/>
    </source>
</evidence>
<sequence>MKKSVMLGTLAASALLAGFASAGTLDDVKARGELICGSNTGLTGFGAPDANGNYQGFDVAICKALAAAVLGDANKVKYVPTTGETRFTALASGEVDLLVRNSTWTFSRDNDLKLDFVAVNYYDGQGFMVHKDLGVSSAKELDGATICIQTGTTTELNLADFFKSNNISYTPVTVADDSEAQRQYLAGACDAFTTDASGLAATRATLPDAENHIILPEIISKEPLGPVVRHGDSNWGDVVRWTYYALVAAEEKGITQANIEEVAASTNDPEVKRILGLEGDLGAMMGLDKEWGKRAIAASGNYGEIFAANIGEGTSIGLARGLNALYTQGGLQYAPPFR</sequence>
<evidence type="ECO:0000259" key="5">
    <source>
        <dbReference type="SMART" id="SM00062"/>
    </source>
</evidence>
<dbReference type="CDD" id="cd13692">
    <property type="entry name" value="PBP2_BztA"/>
    <property type="match status" value="1"/>
</dbReference>
<evidence type="ECO:0000313" key="6">
    <source>
        <dbReference type="EMBL" id="MCT8330127.1"/>
    </source>
</evidence>
<dbReference type="InterPro" id="IPR051455">
    <property type="entry name" value="Bact_solute-bind_prot3"/>
</dbReference>
<dbReference type="RefSeq" id="WP_261495818.1">
    <property type="nucleotide sequence ID" value="NZ_JAOCQF010000001.1"/>
</dbReference>
<keyword evidence="3 4" id="KW-0732">Signal</keyword>
<dbReference type="Proteomes" id="UP001205601">
    <property type="component" value="Unassembled WGS sequence"/>
</dbReference>
<dbReference type="Pfam" id="PF00497">
    <property type="entry name" value="SBP_bac_3"/>
    <property type="match status" value="1"/>
</dbReference>
<gene>
    <name evidence="6" type="ORF">N5I32_11430</name>
</gene>
<proteinExistence type="inferred from homology"/>
<evidence type="ECO:0000256" key="4">
    <source>
        <dbReference type="SAM" id="SignalP"/>
    </source>
</evidence>
<dbReference type="PANTHER" id="PTHR30085:SF7">
    <property type="entry name" value="AMINO-ACID ABC TRANSPORTER-BINDING PROTEIN YHDW-RELATED"/>
    <property type="match status" value="1"/>
</dbReference>
<organism evidence="6 7">
    <name type="scientific">Albidovulum sediminis</name>
    <dbReference type="NCBI Taxonomy" id="3066345"/>
    <lineage>
        <taxon>Bacteria</taxon>
        <taxon>Pseudomonadati</taxon>
        <taxon>Pseudomonadota</taxon>
        <taxon>Alphaproteobacteria</taxon>
        <taxon>Rhodobacterales</taxon>
        <taxon>Paracoccaceae</taxon>
        <taxon>Albidovulum</taxon>
    </lineage>
</organism>
<dbReference type="PANTHER" id="PTHR30085">
    <property type="entry name" value="AMINO ACID ABC TRANSPORTER PERMEASE"/>
    <property type="match status" value="1"/>
</dbReference>
<dbReference type="SUPFAM" id="SSF53850">
    <property type="entry name" value="Periplasmic binding protein-like II"/>
    <property type="match status" value="1"/>
</dbReference>
<evidence type="ECO:0000256" key="3">
    <source>
        <dbReference type="ARBA" id="ARBA00022729"/>
    </source>
</evidence>
<feature type="domain" description="Solute-binding protein family 3/N-terminal" evidence="5">
    <location>
        <begin position="33"/>
        <end position="262"/>
    </location>
</feature>
<reference evidence="7" key="1">
    <citation type="submission" date="2023-07" db="EMBL/GenBank/DDBJ databases">
        <title>Defluviimonas sediminis sp. nov., isolated from mangrove sediment.</title>
        <authorList>
            <person name="Liu L."/>
            <person name="Li J."/>
            <person name="Huang Y."/>
            <person name="Pan J."/>
            <person name="Li M."/>
        </authorList>
    </citation>
    <scope>NUCLEOTIDE SEQUENCE [LARGE SCALE GENOMIC DNA]</scope>
    <source>
        <strain evidence="7">FT324</strain>
    </source>
</reference>
<keyword evidence="2" id="KW-0813">Transport</keyword>
<comment type="similarity">
    <text evidence="1">Belongs to the bacterial solute-binding protein 3 family.</text>
</comment>
<comment type="caution">
    <text evidence="6">The sequence shown here is derived from an EMBL/GenBank/DDBJ whole genome shotgun (WGS) entry which is preliminary data.</text>
</comment>
<name>A0ABT2NMH3_9RHOB</name>
<dbReference type="EMBL" id="JAOCQF010000001">
    <property type="protein sequence ID" value="MCT8330127.1"/>
    <property type="molecule type" value="Genomic_DNA"/>
</dbReference>
<dbReference type="InterPro" id="IPR001638">
    <property type="entry name" value="Solute-binding_3/MltF_N"/>
</dbReference>
<accession>A0ABT2NMH3</accession>
<evidence type="ECO:0000313" key="7">
    <source>
        <dbReference type="Proteomes" id="UP001205601"/>
    </source>
</evidence>
<keyword evidence="7" id="KW-1185">Reference proteome</keyword>
<dbReference type="SMART" id="SM00062">
    <property type="entry name" value="PBPb"/>
    <property type="match status" value="1"/>
</dbReference>